<feature type="compositionally biased region" description="Polar residues" evidence="1">
    <location>
        <begin position="125"/>
        <end position="141"/>
    </location>
</feature>
<dbReference type="AlphaFoldDB" id="A0A2N5W0S3"/>
<evidence type="ECO:0000313" key="3">
    <source>
        <dbReference type="Proteomes" id="UP000235388"/>
    </source>
</evidence>
<comment type="caution">
    <text evidence="2">The sequence shown here is derived from an EMBL/GenBank/DDBJ whole genome shotgun (WGS) entry which is preliminary data.</text>
</comment>
<sequence length="169" mass="17763">MAAEECLPLHEAMSRLIGQRTSAGEPISIKDIECVLRGDAGALRACKGPIGTAVDRYFPESFKTPSRFVAVTEKLFAALPLPAVCRLSASRSTAGEGQRSDGMAIANTLALQVIVGDPGGRAAGSASSRTTNSPCQSQSSLPNHFQLRQHIASSLLAPLARRQIKLPAP</sequence>
<feature type="region of interest" description="Disordered" evidence="1">
    <location>
        <begin position="120"/>
        <end position="141"/>
    </location>
</feature>
<protein>
    <submittedName>
        <fullName evidence="2">Uncharacterized protein</fullName>
    </submittedName>
</protein>
<reference evidence="2 3" key="1">
    <citation type="submission" date="2017-11" db="EMBL/GenBank/DDBJ databases">
        <title>De novo assembly and phasing of dikaryotic genomes from two isolates of Puccinia coronata f. sp. avenae, the causal agent of oat crown rust.</title>
        <authorList>
            <person name="Miller M.E."/>
            <person name="Zhang Y."/>
            <person name="Omidvar V."/>
            <person name="Sperschneider J."/>
            <person name="Schwessinger B."/>
            <person name="Raley C."/>
            <person name="Palmer J.M."/>
            <person name="Garnica D."/>
            <person name="Upadhyaya N."/>
            <person name="Rathjen J."/>
            <person name="Taylor J.M."/>
            <person name="Park R.F."/>
            <person name="Dodds P.N."/>
            <person name="Hirsch C.D."/>
            <person name="Kianian S.F."/>
            <person name="Figueroa M."/>
        </authorList>
    </citation>
    <scope>NUCLEOTIDE SEQUENCE [LARGE SCALE GENOMIC DNA]</scope>
    <source>
        <strain evidence="2">12NC29</strain>
    </source>
</reference>
<dbReference type="Proteomes" id="UP000235388">
    <property type="component" value="Unassembled WGS sequence"/>
</dbReference>
<dbReference type="EMBL" id="PGCJ01000027">
    <property type="protein sequence ID" value="PLW55846.1"/>
    <property type="molecule type" value="Genomic_DNA"/>
</dbReference>
<gene>
    <name evidence="2" type="ORF">PCANC_02177</name>
</gene>
<organism evidence="2 3">
    <name type="scientific">Puccinia coronata f. sp. avenae</name>
    <dbReference type="NCBI Taxonomy" id="200324"/>
    <lineage>
        <taxon>Eukaryota</taxon>
        <taxon>Fungi</taxon>
        <taxon>Dikarya</taxon>
        <taxon>Basidiomycota</taxon>
        <taxon>Pucciniomycotina</taxon>
        <taxon>Pucciniomycetes</taxon>
        <taxon>Pucciniales</taxon>
        <taxon>Pucciniaceae</taxon>
        <taxon>Puccinia</taxon>
    </lineage>
</organism>
<accession>A0A2N5W0S3</accession>
<proteinExistence type="predicted"/>
<name>A0A2N5W0S3_9BASI</name>
<evidence type="ECO:0000313" key="2">
    <source>
        <dbReference type="EMBL" id="PLW55846.1"/>
    </source>
</evidence>
<evidence type="ECO:0000256" key="1">
    <source>
        <dbReference type="SAM" id="MobiDB-lite"/>
    </source>
</evidence>
<keyword evidence="3" id="KW-1185">Reference proteome</keyword>